<protein>
    <recommendedName>
        <fullName evidence="4">BACON domain-containing protein</fullName>
    </recommendedName>
</protein>
<sequence length="342" mass="36628">MKANKIFNFLGAISIQILACSFLLLSCTTDDVESELIDENIPQKVIFDFTSDTAIKGWGIVIPDGSAGTEISSISQDGVSIRATHGDAKNHARIYATGSGVLDLRVYAGDVLTFEAPNGYIITAMQWTSQNTTTINEWIPSCGTIAEGVWTPPTDGTVNSVSFKATGTTRMNVLTVTYEKGVATLKPTVTPAPEPEPEDPISVSLDFTSADAIQSWGYEVPGKSSGILLDRPLVIKGFTLTPHNAKDATDKTSIRFYTSKGGATDLRIYKGDAITLSVEEGYSITSLSWTSANMDNIDSWAVDSGTISSGVWKGEDSKKCTSVTLTATGTTRINVLSMTYEK</sequence>
<dbReference type="OrthoDB" id="9821894at2"/>
<organism evidence="2 3">
    <name type="scientific">Hallella bergensis DSM 17361</name>
    <dbReference type="NCBI Taxonomy" id="585502"/>
    <lineage>
        <taxon>Bacteria</taxon>
        <taxon>Pseudomonadati</taxon>
        <taxon>Bacteroidota</taxon>
        <taxon>Bacteroidia</taxon>
        <taxon>Bacteroidales</taxon>
        <taxon>Prevotellaceae</taxon>
        <taxon>Hallella</taxon>
    </lineage>
</organism>
<reference evidence="2 3" key="1">
    <citation type="submission" date="2009-10" db="EMBL/GenBank/DDBJ databases">
        <authorList>
            <person name="Qin X."/>
            <person name="Bachman B."/>
            <person name="Battles P."/>
            <person name="Bell A."/>
            <person name="Bess C."/>
            <person name="Bickham C."/>
            <person name="Chaboub L."/>
            <person name="Chen D."/>
            <person name="Coyle M."/>
            <person name="Deiros D.R."/>
            <person name="Dinh H."/>
            <person name="Forbes L."/>
            <person name="Fowler G."/>
            <person name="Francisco L."/>
            <person name="Fu Q."/>
            <person name="Gubbala S."/>
            <person name="Hale W."/>
            <person name="Han Y."/>
            <person name="Hemphill L."/>
            <person name="Highlander S.K."/>
            <person name="Hirani K."/>
            <person name="Hogues M."/>
            <person name="Jackson L."/>
            <person name="Jakkamsetti A."/>
            <person name="Javaid M."/>
            <person name="Jiang H."/>
            <person name="Korchina V."/>
            <person name="Kovar C."/>
            <person name="Lara F."/>
            <person name="Lee S."/>
            <person name="Mata R."/>
            <person name="Mathew T."/>
            <person name="Moen C."/>
            <person name="Morales K."/>
            <person name="Munidasa M."/>
            <person name="Nazareth L."/>
            <person name="Ngo R."/>
            <person name="Nguyen L."/>
            <person name="Okwuonu G."/>
            <person name="Ongeri F."/>
            <person name="Patil S."/>
            <person name="Petrosino J."/>
            <person name="Pham C."/>
            <person name="Pham P."/>
            <person name="Pu L.-L."/>
            <person name="Puazo M."/>
            <person name="Raj R."/>
            <person name="Reid J."/>
            <person name="Rouhana J."/>
            <person name="Saada N."/>
            <person name="Shang Y."/>
            <person name="Simmons D."/>
            <person name="Thornton R."/>
            <person name="Warren J."/>
            <person name="Weissenberger G."/>
            <person name="Zhang J."/>
            <person name="Zhang L."/>
            <person name="Zhou C."/>
            <person name="Zhu D."/>
            <person name="Muzny D."/>
            <person name="Worley K."/>
            <person name="Gibbs R."/>
        </authorList>
    </citation>
    <scope>NUCLEOTIDE SEQUENCE [LARGE SCALE GENOMIC DNA]</scope>
    <source>
        <strain evidence="2 3">DSM 17361</strain>
    </source>
</reference>
<comment type="caution">
    <text evidence="2">The sequence shown here is derived from an EMBL/GenBank/DDBJ whole genome shotgun (WGS) entry which is preliminary data.</text>
</comment>
<dbReference type="RefSeq" id="WP_007174926.1">
    <property type="nucleotide sequence ID" value="NZ_GG704782.1"/>
</dbReference>
<evidence type="ECO:0000313" key="3">
    <source>
        <dbReference type="Proteomes" id="UP000003160"/>
    </source>
</evidence>
<dbReference type="EMBL" id="ACKS01000026">
    <property type="protein sequence ID" value="EFA44991.1"/>
    <property type="molecule type" value="Genomic_DNA"/>
</dbReference>
<evidence type="ECO:0000256" key="1">
    <source>
        <dbReference type="SAM" id="SignalP"/>
    </source>
</evidence>
<proteinExistence type="predicted"/>
<dbReference type="AlphaFoldDB" id="D1PUE3"/>
<name>D1PUE3_9BACT</name>
<keyword evidence="3" id="KW-1185">Reference proteome</keyword>
<evidence type="ECO:0000313" key="2">
    <source>
        <dbReference type="EMBL" id="EFA44991.1"/>
    </source>
</evidence>
<evidence type="ECO:0008006" key="4">
    <source>
        <dbReference type="Google" id="ProtNLM"/>
    </source>
</evidence>
<feature type="chain" id="PRO_5003026626" description="BACON domain-containing protein" evidence="1">
    <location>
        <begin position="20"/>
        <end position="342"/>
    </location>
</feature>
<dbReference type="Proteomes" id="UP000003160">
    <property type="component" value="Unassembled WGS sequence"/>
</dbReference>
<accession>D1PUE3</accession>
<gene>
    <name evidence="2" type="ORF">HMPREF0645_0578</name>
</gene>
<dbReference type="HOGENOM" id="CLU_810999_0_0_10"/>
<keyword evidence="1" id="KW-0732">Signal</keyword>
<dbReference type="PROSITE" id="PS51257">
    <property type="entry name" value="PROKAR_LIPOPROTEIN"/>
    <property type="match status" value="1"/>
</dbReference>
<feature type="signal peptide" evidence="1">
    <location>
        <begin position="1"/>
        <end position="19"/>
    </location>
</feature>